<feature type="chain" id="PRO_5013287874" description="FMN hydroxy acid dehydrogenase domain-containing protein" evidence="8">
    <location>
        <begin position="18"/>
        <end position="445"/>
    </location>
</feature>
<dbReference type="SUPFAM" id="SSF51395">
    <property type="entry name" value="FMN-linked oxidoreductases"/>
    <property type="match status" value="1"/>
</dbReference>
<feature type="binding site" evidence="7">
    <location>
        <position position="335"/>
    </location>
    <ligand>
        <name>glyoxylate</name>
        <dbReference type="ChEBI" id="CHEBI:36655"/>
    </ligand>
</feature>
<dbReference type="AlphaFoldDB" id="A0A2C5Z1H0"/>
<dbReference type="GO" id="GO:0010181">
    <property type="term" value="F:FMN binding"/>
    <property type="evidence" value="ECO:0007669"/>
    <property type="project" value="InterPro"/>
</dbReference>
<keyword evidence="8" id="KW-0732">Signal</keyword>
<accession>A0A2C5Z1H0</accession>
<evidence type="ECO:0000256" key="8">
    <source>
        <dbReference type="SAM" id="SignalP"/>
    </source>
</evidence>
<feature type="binding site" evidence="7">
    <location>
        <position position="330"/>
    </location>
    <ligand>
        <name>FMN</name>
        <dbReference type="ChEBI" id="CHEBI:58210"/>
    </ligand>
</feature>
<sequence>MARTALLVILLSSLSWALISDENLRAFEKTYAINRPGTNAKLKIKDKSTPYARYLRDLLEAGVNEGKLPIVPTDPNKLEETARKAMTVKGFNYIRGSAGEGATMDADRLGFRQWKIVPRVLRPTNPRNLSVTLFGKTYDSPVIMAPIGVHGIYHPDKEPGTARACAALHVPYTLSTASTSSIEEVAKAIPYSPKWFQLYWPKSDDMTASMLKRAKSNGYEVLVVTLDTWTLGWRPLDIDTANSPFSVGIGNAVGFSDPVLRSRLNSTPEQDPVAASKVWIPEAFPQRSHSWSELATLRKFWSGPIVLKGILSPEDAKRAVQYEMDGIVVSTHGGRQLDGAVGSLEVLPDIVEAVGDKITVMFDSGIRTGTDIIKALALGAKAVFVGRPVVYGLGINGTAGAHSVLAGLLADLDISMGFVGVKDISELNKSFLRRVQYPGDLKANN</sequence>
<feature type="binding site" evidence="7">
    <location>
        <position position="199"/>
    </location>
    <ligand>
        <name>glyoxylate</name>
        <dbReference type="ChEBI" id="CHEBI:36655"/>
    </ligand>
</feature>
<dbReference type="OrthoDB" id="25826at2759"/>
<dbReference type="Proteomes" id="UP000226431">
    <property type="component" value="Unassembled WGS sequence"/>
</dbReference>
<feature type="binding site" evidence="7">
    <location>
        <begin position="363"/>
        <end position="367"/>
    </location>
    <ligand>
        <name>FMN</name>
        <dbReference type="ChEBI" id="CHEBI:58210"/>
    </ligand>
</feature>
<feature type="domain" description="FMN hydroxy acid dehydrogenase" evidence="9">
    <location>
        <begin position="67"/>
        <end position="437"/>
    </location>
</feature>
<feature type="binding site" evidence="7">
    <location>
        <begin position="386"/>
        <end position="387"/>
    </location>
    <ligand>
        <name>FMN</name>
        <dbReference type="ChEBI" id="CHEBI:58210"/>
    </ligand>
</feature>
<keyword evidence="11" id="KW-1185">Reference proteome</keyword>
<dbReference type="InterPro" id="IPR012133">
    <property type="entry name" value="Alpha-hydoxy_acid_DH_FMN"/>
</dbReference>
<gene>
    <name evidence="10" type="ORF">CDD80_3655</name>
</gene>
<feature type="active site" description="Proton acceptor" evidence="6">
    <location>
        <position position="332"/>
    </location>
</feature>
<dbReference type="PANTHER" id="PTHR10578:SF86">
    <property type="entry name" value="DEPENDENT DEHYDROGENASE, PUTATIVE (AFU_ORTHOLOGUE AFUA_6G02720)-RELATED"/>
    <property type="match status" value="1"/>
</dbReference>
<feature type="binding site" evidence="7">
    <location>
        <begin position="146"/>
        <end position="148"/>
    </location>
    <ligand>
        <name>FMN</name>
        <dbReference type="ChEBI" id="CHEBI:58210"/>
    </ligand>
</feature>
<dbReference type="Pfam" id="PF01070">
    <property type="entry name" value="FMN_dh"/>
    <property type="match status" value="1"/>
</dbReference>
<evidence type="ECO:0000256" key="1">
    <source>
        <dbReference type="ARBA" id="ARBA00001917"/>
    </source>
</evidence>
<dbReference type="InterPro" id="IPR013785">
    <property type="entry name" value="Aldolase_TIM"/>
</dbReference>
<feature type="binding site" evidence="7">
    <location>
        <position position="234"/>
    </location>
    <ligand>
        <name>glyoxylate</name>
        <dbReference type="ChEBI" id="CHEBI:36655"/>
    </ligand>
</feature>
<keyword evidence="2 7" id="KW-0285">Flavoprotein</keyword>
<dbReference type="InterPro" id="IPR000262">
    <property type="entry name" value="FMN-dep_DH"/>
</dbReference>
<dbReference type="PIRSF" id="PIRSF000138">
    <property type="entry name" value="Al-hdrx_acd_dh"/>
    <property type="match status" value="1"/>
</dbReference>
<keyword evidence="3 7" id="KW-0288">FMN</keyword>
<evidence type="ECO:0000256" key="2">
    <source>
        <dbReference type="ARBA" id="ARBA00022630"/>
    </source>
</evidence>
<evidence type="ECO:0000313" key="11">
    <source>
        <dbReference type="Proteomes" id="UP000226431"/>
    </source>
</evidence>
<comment type="caution">
    <text evidence="10">The sequence shown here is derived from an EMBL/GenBank/DDBJ whole genome shotgun (WGS) entry which is preliminary data.</text>
</comment>
<keyword evidence="4" id="KW-0560">Oxidoreductase</keyword>
<dbReference type="PROSITE" id="PS51349">
    <property type="entry name" value="FMN_HYDROXY_ACID_DH_2"/>
    <property type="match status" value="1"/>
</dbReference>
<evidence type="ECO:0000256" key="6">
    <source>
        <dbReference type="PIRSR" id="PIRSR000138-1"/>
    </source>
</evidence>
<comment type="cofactor">
    <cofactor evidence="1">
        <name>FMN</name>
        <dbReference type="ChEBI" id="CHEBI:58210"/>
    </cofactor>
</comment>
<evidence type="ECO:0000256" key="7">
    <source>
        <dbReference type="PIRSR" id="PIRSR000138-2"/>
    </source>
</evidence>
<evidence type="ECO:0000256" key="4">
    <source>
        <dbReference type="ARBA" id="ARBA00023002"/>
    </source>
</evidence>
<feature type="binding site" evidence="7">
    <location>
        <position position="332"/>
    </location>
    <ligand>
        <name>glyoxylate</name>
        <dbReference type="ChEBI" id="CHEBI:36655"/>
    </ligand>
</feature>
<dbReference type="EMBL" id="NJES01000327">
    <property type="protein sequence ID" value="PHH73650.1"/>
    <property type="molecule type" value="Genomic_DNA"/>
</dbReference>
<dbReference type="PANTHER" id="PTHR10578">
    <property type="entry name" value="S -2-HYDROXY-ACID OXIDASE-RELATED"/>
    <property type="match status" value="1"/>
</dbReference>
<protein>
    <recommendedName>
        <fullName evidence="9">FMN hydroxy acid dehydrogenase domain-containing protein</fullName>
    </recommendedName>
</protein>
<feature type="binding site" evidence="7">
    <location>
        <position position="175"/>
    </location>
    <ligand>
        <name>FMN</name>
        <dbReference type="ChEBI" id="CHEBI:58210"/>
    </ligand>
</feature>
<dbReference type="GO" id="GO:0016614">
    <property type="term" value="F:oxidoreductase activity, acting on CH-OH group of donors"/>
    <property type="evidence" value="ECO:0007669"/>
    <property type="project" value="UniProtKB-ARBA"/>
</dbReference>
<organism evidence="10 11">
    <name type="scientific">Ophiocordyceps camponoti-rufipedis</name>
    <dbReference type="NCBI Taxonomy" id="2004952"/>
    <lineage>
        <taxon>Eukaryota</taxon>
        <taxon>Fungi</taxon>
        <taxon>Dikarya</taxon>
        <taxon>Ascomycota</taxon>
        <taxon>Pezizomycotina</taxon>
        <taxon>Sordariomycetes</taxon>
        <taxon>Hypocreomycetidae</taxon>
        <taxon>Hypocreales</taxon>
        <taxon>Ophiocordycipitaceae</taxon>
        <taxon>Ophiocordyceps</taxon>
    </lineage>
</organism>
<dbReference type="Gene3D" id="3.20.20.70">
    <property type="entry name" value="Aldolase class I"/>
    <property type="match status" value="1"/>
</dbReference>
<evidence type="ECO:0000256" key="3">
    <source>
        <dbReference type="ARBA" id="ARBA00022643"/>
    </source>
</evidence>
<evidence type="ECO:0000313" key="10">
    <source>
        <dbReference type="EMBL" id="PHH73650.1"/>
    </source>
</evidence>
<comment type="similarity">
    <text evidence="5">Belongs to the FMN-dependent alpha-hydroxy acid dehydrogenase family.</text>
</comment>
<evidence type="ECO:0000259" key="9">
    <source>
        <dbReference type="PROSITE" id="PS51349"/>
    </source>
</evidence>
<feature type="binding site" evidence="7">
    <location>
        <position position="93"/>
    </location>
    <ligand>
        <name>glyoxylate</name>
        <dbReference type="ChEBI" id="CHEBI:36655"/>
    </ligand>
</feature>
<name>A0A2C5Z1H0_9HYPO</name>
<feature type="binding site" evidence="7">
    <location>
        <position position="197"/>
    </location>
    <ligand>
        <name>FMN</name>
        <dbReference type="ChEBI" id="CHEBI:58210"/>
    </ligand>
</feature>
<dbReference type="InterPro" id="IPR037396">
    <property type="entry name" value="FMN_HAD"/>
</dbReference>
<reference evidence="10 11" key="1">
    <citation type="submission" date="2017-06" db="EMBL/GenBank/DDBJ databases">
        <title>Ant-infecting Ophiocordyceps genomes reveal a high diversity of potential behavioral manipulation genes and a possible major role for enterotoxins.</title>
        <authorList>
            <person name="De Bekker C."/>
            <person name="Evans H.C."/>
            <person name="Brachmann A."/>
            <person name="Hughes D.P."/>
        </authorList>
    </citation>
    <scope>NUCLEOTIDE SEQUENCE [LARGE SCALE GENOMIC DNA]</scope>
    <source>
        <strain evidence="10 11">Map16</strain>
    </source>
</reference>
<feature type="signal peptide" evidence="8">
    <location>
        <begin position="1"/>
        <end position="17"/>
    </location>
</feature>
<feature type="binding site" evidence="7">
    <location>
        <position position="308"/>
    </location>
    <ligand>
        <name>FMN</name>
        <dbReference type="ChEBI" id="CHEBI:58210"/>
    </ligand>
</feature>
<evidence type="ECO:0000256" key="5">
    <source>
        <dbReference type="ARBA" id="ARBA00024042"/>
    </source>
</evidence>
<feature type="binding site" evidence="7">
    <location>
        <position position="225"/>
    </location>
    <ligand>
        <name>FMN</name>
        <dbReference type="ChEBI" id="CHEBI:58210"/>
    </ligand>
</feature>
<dbReference type="STRING" id="2004952.A0A2C5Z1H0"/>
<dbReference type="FunFam" id="3.20.20.70:FF:000029">
    <property type="entry name" value="L-lactate dehydrogenase"/>
    <property type="match status" value="1"/>
</dbReference>
<proteinExistence type="inferred from homology"/>